<dbReference type="GO" id="GO:0000160">
    <property type="term" value="P:phosphorelay signal transduction system"/>
    <property type="evidence" value="ECO:0007669"/>
    <property type="project" value="InterPro"/>
</dbReference>
<dbReference type="SUPFAM" id="SSF52172">
    <property type="entry name" value="CheY-like"/>
    <property type="match status" value="1"/>
</dbReference>
<dbReference type="PANTHER" id="PTHR43228">
    <property type="entry name" value="TWO-COMPONENT RESPONSE REGULATOR"/>
    <property type="match status" value="1"/>
</dbReference>
<dbReference type="RefSeq" id="WP_154152444.1">
    <property type="nucleotide sequence ID" value="NZ_SZWE01000001.1"/>
</dbReference>
<organism evidence="4 5">
    <name type="scientific">Roseovarius bejariae</name>
    <dbReference type="NCBI Taxonomy" id="2576383"/>
    <lineage>
        <taxon>Bacteria</taxon>
        <taxon>Pseudomonadati</taxon>
        <taxon>Pseudomonadota</taxon>
        <taxon>Alphaproteobacteria</taxon>
        <taxon>Rhodobacterales</taxon>
        <taxon>Roseobacteraceae</taxon>
        <taxon>Roseovarius</taxon>
    </lineage>
</organism>
<gene>
    <name evidence="4" type="ORF">FDP25_13005</name>
</gene>
<accession>A0A844CSC8</accession>
<dbReference type="Proteomes" id="UP000564704">
    <property type="component" value="Unassembled WGS sequence"/>
</dbReference>
<protein>
    <submittedName>
        <fullName evidence="4">Response regulator</fullName>
    </submittedName>
</protein>
<dbReference type="InterPro" id="IPR001789">
    <property type="entry name" value="Sig_transdc_resp-reg_receiver"/>
</dbReference>
<evidence type="ECO:0000256" key="2">
    <source>
        <dbReference type="SAM" id="MobiDB-lite"/>
    </source>
</evidence>
<dbReference type="PROSITE" id="PS50110">
    <property type="entry name" value="RESPONSE_REGULATORY"/>
    <property type="match status" value="1"/>
</dbReference>
<dbReference type="InterPro" id="IPR011006">
    <property type="entry name" value="CheY-like_superfamily"/>
</dbReference>
<evidence type="ECO:0000256" key="1">
    <source>
        <dbReference type="PROSITE-ProRule" id="PRU00169"/>
    </source>
</evidence>
<evidence type="ECO:0000313" key="4">
    <source>
        <dbReference type="EMBL" id="MRU16355.1"/>
    </source>
</evidence>
<evidence type="ECO:0000313" key="5">
    <source>
        <dbReference type="Proteomes" id="UP000564704"/>
    </source>
</evidence>
<sequence>MRVLAIDDEPTFCDLLQTRLAQLGISDVETAYTGQEALEKASDTDNPFDCFLVDIRMIPMDGIEIVRGIRAIPHHMSTPIIMISSLTDKASIDAAFMAGANDYITKPLDTVELKIRLEMANSILEERAQTRLLHEHLLGQEAALYAPMNFEDEIILEDVQSSISMMSMENFLLKQGNIRLRQSCAIGFHMLNAESYFRMMDPTYYAVLMGEVSLAVSRTLDFCPHMLVCPGKGDVVALLLDHPNPDAQSLERNFQEEMTKLRLRLANLDMTVPTVRMGAPTHVSLWRMQCPTTLISKARDAAGQPPRHNDEIFMRDSA</sequence>
<dbReference type="Gene3D" id="3.40.50.2300">
    <property type="match status" value="1"/>
</dbReference>
<dbReference type="OrthoDB" id="7326651at2"/>
<reference evidence="4 5" key="1">
    <citation type="submission" date="2019-05" db="EMBL/GenBank/DDBJ databases">
        <title>Roseovarius bejariae sp. nov., a moderately halophylic bacterium isolated from a saline soil in Rambla Salada (Murcia).</title>
        <authorList>
            <person name="Castro D.J."/>
            <person name="Gomez-Altuve A."/>
            <person name="Reina J.C."/>
            <person name="Rodriguez M."/>
            <person name="Sampedro I."/>
            <person name="Llamas I."/>
            <person name="Martinez-Checa F."/>
        </authorList>
    </citation>
    <scope>NUCLEOTIDE SEQUENCE [LARGE SCALE GENOMIC DNA]</scope>
    <source>
        <strain evidence="4 5">A21</strain>
    </source>
</reference>
<keyword evidence="5" id="KW-1185">Reference proteome</keyword>
<feature type="region of interest" description="Disordered" evidence="2">
    <location>
        <begin position="298"/>
        <end position="318"/>
    </location>
</feature>
<feature type="domain" description="Response regulatory" evidence="3">
    <location>
        <begin position="2"/>
        <end position="121"/>
    </location>
</feature>
<dbReference type="EMBL" id="SZWE01000001">
    <property type="protein sequence ID" value="MRU16355.1"/>
    <property type="molecule type" value="Genomic_DNA"/>
</dbReference>
<evidence type="ECO:0000259" key="3">
    <source>
        <dbReference type="PROSITE" id="PS50110"/>
    </source>
</evidence>
<dbReference type="SMART" id="SM00448">
    <property type="entry name" value="REC"/>
    <property type="match status" value="1"/>
</dbReference>
<feature type="compositionally biased region" description="Basic and acidic residues" evidence="2">
    <location>
        <begin position="307"/>
        <end position="318"/>
    </location>
</feature>
<dbReference type="Pfam" id="PF00072">
    <property type="entry name" value="Response_reg"/>
    <property type="match status" value="1"/>
</dbReference>
<proteinExistence type="predicted"/>
<name>A0A844CSC8_9RHOB</name>
<comment type="caution">
    <text evidence="4">The sequence shown here is derived from an EMBL/GenBank/DDBJ whole genome shotgun (WGS) entry which is preliminary data.</text>
</comment>
<dbReference type="PANTHER" id="PTHR43228:SF1">
    <property type="entry name" value="TWO-COMPONENT RESPONSE REGULATOR ARR22"/>
    <property type="match status" value="1"/>
</dbReference>
<dbReference type="AlphaFoldDB" id="A0A844CSC8"/>
<keyword evidence="1" id="KW-0597">Phosphoprotein</keyword>
<dbReference type="InterPro" id="IPR052048">
    <property type="entry name" value="ST_Response_Regulator"/>
</dbReference>
<feature type="modified residue" description="4-aspartylphosphate" evidence="1">
    <location>
        <position position="54"/>
    </location>
</feature>